<dbReference type="Pfam" id="PF17164">
    <property type="entry name" value="DUF5122"/>
    <property type="match status" value="14"/>
</dbReference>
<dbReference type="Proteomes" id="UP000285906">
    <property type="component" value="Unassembled WGS sequence"/>
</dbReference>
<reference evidence="4" key="1">
    <citation type="journal article" date="2014" name="Int. J. Syst. Evol. Microbiol.">
        <title>Complete genome of a new Firmicutes species belonging to the dominant human colonic microbiota ('Ruminococcus bicirculans') reveals two chromosomes and a selective capacity to utilize plant glucans.</title>
        <authorList>
            <consortium name="NISC Comparative Sequencing Program"/>
            <person name="Wegmann U."/>
            <person name="Louis P."/>
            <person name="Goesmann A."/>
            <person name="Henrissat B."/>
            <person name="Duncan S.H."/>
            <person name="Flint H.J."/>
        </authorList>
    </citation>
    <scope>NUCLEOTIDE SEQUENCE</scope>
    <source>
        <strain evidence="4">CCM 8490</strain>
    </source>
</reference>
<feature type="domain" description="Secretion system C-terminal sorting" evidence="3">
    <location>
        <begin position="757"/>
        <end position="827"/>
    </location>
</feature>
<feature type="chain" id="PRO_5019090841" evidence="2">
    <location>
        <begin position="19"/>
        <end position="828"/>
    </location>
</feature>
<name>A0A420CN07_9FLAO</name>
<gene>
    <name evidence="5" type="ORF">BXY58_3161</name>
    <name evidence="4" type="ORF">GCM10007332_11780</name>
</gene>
<dbReference type="InterPro" id="IPR013431">
    <property type="entry name" value="Delta_60_rpt"/>
</dbReference>
<dbReference type="PANTHER" id="PTHR31778:SF2">
    <property type="entry name" value="BUD SITE SELECTION PROTEIN RAX2"/>
    <property type="match status" value="1"/>
</dbReference>
<keyword evidence="7" id="KW-1185">Reference proteome</keyword>
<dbReference type="EMBL" id="RAQH01000010">
    <property type="protein sequence ID" value="RKE79788.1"/>
    <property type="molecule type" value="Genomic_DNA"/>
</dbReference>
<evidence type="ECO:0000313" key="6">
    <source>
        <dbReference type="Proteomes" id="UP000285906"/>
    </source>
</evidence>
<evidence type="ECO:0000313" key="4">
    <source>
        <dbReference type="EMBL" id="GGG51731.1"/>
    </source>
</evidence>
<dbReference type="Gene3D" id="2.80.10.50">
    <property type="match status" value="7"/>
</dbReference>
<reference evidence="4" key="4">
    <citation type="submission" date="2024-05" db="EMBL/GenBank/DDBJ databases">
        <authorList>
            <person name="Sun Q."/>
            <person name="Sedlacek I."/>
        </authorList>
    </citation>
    <scope>NUCLEOTIDE SEQUENCE</scope>
    <source>
        <strain evidence="4">CCM 8490</strain>
    </source>
</reference>
<evidence type="ECO:0000256" key="2">
    <source>
        <dbReference type="SAM" id="SignalP"/>
    </source>
</evidence>
<dbReference type="NCBIfam" id="TIGR02608">
    <property type="entry name" value="delta_60_rpt"/>
    <property type="match status" value="13"/>
</dbReference>
<comment type="caution">
    <text evidence="5">The sequence shown here is derived from an EMBL/GenBank/DDBJ whole genome shotgun (WGS) entry which is preliminary data.</text>
</comment>
<accession>A0A420CN07</accession>
<evidence type="ECO:0000259" key="3">
    <source>
        <dbReference type="Pfam" id="PF18962"/>
    </source>
</evidence>
<dbReference type="AlphaFoldDB" id="A0A420CN07"/>
<feature type="signal peptide" evidence="2">
    <location>
        <begin position="1"/>
        <end position="18"/>
    </location>
</feature>
<reference evidence="5 6" key="2">
    <citation type="submission" date="2018-09" db="EMBL/GenBank/DDBJ databases">
        <title>Genomic Encyclopedia of Archaeal and Bacterial Type Strains, Phase II (KMG-II): from individual species to whole genera.</title>
        <authorList>
            <person name="Goeker M."/>
        </authorList>
    </citation>
    <scope>NUCLEOTIDE SEQUENCE [LARGE SCALE GENOMIC DNA]</scope>
    <source>
        <strain evidence="5 6">DSM 27620</strain>
    </source>
</reference>
<dbReference type="SUPFAM" id="SSF101898">
    <property type="entry name" value="NHL repeat"/>
    <property type="match status" value="1"/>
</dbReference>
<proteinExistence type="predicted"/>
<dbReference type="InterPro" id="IPR026444">
    <property type="entry name" value="Secre_tail"/>
</dbReference>
<sequence>MKKSLLFIFFLFLFYAQAQKPGDVDTSFNSADLGFGFGDGANDYVKDVMIQPDGKIIIGGDFTIYNTNTAKSLARINSDGSFDNTFLIGSGANDYVSSFVAQPDGKLIVCGSFTNFNGVSKNRIVRLNPNGSTDTSFVIGTGADGVIECVVVQPDGKIIIGGQFTKYNGVNRKYLARLNVDGSLDTNFDTSAGFNSHVYSLAIQPDGKILAGGNFTLYNSVTKNYLVRLNSDASIDETFVNTGANNIVYKILLSNDGKIFLGGKFTKYNNVTKNSILKLNEDGSIDESFNIGSGANNVVRNILILSNNKVLLGGDFTAYNGMVRSYVAIVNENGSIDASFIPSKGFGASVTSFQQQSDGKLVVGGSYTNFNNNIERYITRVNFDGSLDNSFNPGNGADGNIRAVATQSDKKMIIAGNFNSFNDNLNSRLARIDTDGNIDTSLQVPIGTDQLIRTVAVQNDDKILIGGDFLTFNNLQKSYLARLTSTGSLDASFSIGYGPTEPVREILIQPDGKILICGDFTVFNTKTANRIIRLNPDGTIDSSFLPVSGSNGNVYTMKLQSDNKIIIAGTFTTYDGVARNRIARLNPDGTLDTTFTIGTGANNTISSLLIQEDGKIIIGGNFTTFAGVSSNRIARLNTNGSRDTTFTSGAGANASVETLTLEANGKILIGGSFTKFNNINRNYIARLTKDGALDDTFNKIESGANKAVYKIINQDDKFIAVGDFTSYNGVGRNRITRIFGGEEEHLATNNDISKVKIYPNPTSDKLFISSSLDLIKYEIYDFTGQKLVDKSFDNRNKSIEVNYLKKGIYILKLIDKNQKVQTVKFLIE</sequence>
<evidence type="ECO:0000313" key="5">
    <source>
        <dbReference type="EMBL" id="RKE79788.1"/>
    </source>
</evidence>
<dbReference type="EMBL" id="BMCW01000001">
    <property type="protein sequence ID" value="GGG51731.1"/>
    <property type="molecule type" value="Genomic_DNA"/>
</dbReference>
<keyword evidence="1 2" id="KW-0732">Signal</keyword>
<reference evidence="7" key="3">
    <citation type="journal article" date="2019" name="Int. J. Syst. Evol. Microbiol.">
        <title>The Global Catalogue of Microorganisms (GCM) 10K type strain sequencing project: providing services to taxonomists for standard genome sequencing and annotation.</title>
        <authorList>
            <consortium name="The Broad Institute Genomics Platform"/>
            <consortium name="The Broad Institute Genome Sequencing Center for Infectious Disease"/>
            <person name="Wu L."/>
            <person name="Ma J."/>
        </authorList>
    </citation>
    <scope>NUCLEOTIDE SEQUENCE [LARGE SCALE GENOMIC DNA]</scope>
    <source>
        <strain evidence="7">CCM 8490</strain>
    </source>
</reference>
<dbReference type="SUPFAM" id="SSF63829">
    <property type="entry name" value="Calcium-dependent phosphotriesterase"/>
    <property type="match status" value="2"/>
</dbReference>
<dbReference type="GO" id="GO:1902929">
    <property type="term" value="C:plasma membrane of growing cell tip"/>
    <property type="evidence" value="ECO:0007669"/>
    <property type="project" value="TreeGrafter"/>
</dbReference>
<dbReference type="NCBIfam" id="TIGR04183">
    <property type="entry name" value="Por_Secre_tail"/>
    <property type="match status" value="1"/>
</dbReference>
<organism evidence="5 6">
    <name type="scientific">Epilithonimonas arachidiradicis</name>
    <dbReference type="NCBI Taxonomy" id="1617282"/>
    <lineage>
        <taxon>Bacteria</taxon>
        <taxon>Pseudomonadati</taxon>
        <taxon>Bacteroidota</taxon>
        <taxon>Flavobacteriia</taxon>
        <taxon>Flavobacteriales</taxon>
        <taxon>Weeksellaceae</taxon>
        <taxon>Chryseobacterium group</taxon>
        <taxon>Epilithonimonas</taxon>
    </lineage>
</organism>
<dbReference type="PANTHER" id="PTHR31778">
    <property type="entry name" value="BUD SITE SELECTION PROTEIN RAX2"/>
    <property type="match status" value="1"/>
</dbReference>
<protein>
    <submittedName>
        <fullName evidence="5">Putative delta-60 repeat protein/predicted secreted protein (Por secretion system target)</fullName>
    </submittedName>
</protein>
<evidence type="ECO:0000313" key="7">
    <source>
        <dbReference type="Proteomes" id="UP000658202"/>
    </source>
</evidence>
<dbReference type="OrthoDB" id="9805017at2"/>
<evidence type="ECO:0000256" key="1">
    <source>
        <dbReference type="ARBA" id="ARBA00022729"/>
    </source>
</evidence>
<dbReference type="Pfam" id="PF18962">
    <property type="entry name" value="Por_Secre_tail"/>
    <property type="match status" value="1"/>
</dbReference>
<dbReference type="Proteomes" id="UP000658202">
    <property type="component" value="Unassembled WGS sequence"/>
</dbReference>
<dbReference type="RefSeq" id="WP_120214696.1">
    <property type="nucleotide sequence ID" value="NZ_BMCW01000001.1"/>
</dbReference>